<organism evidence="24 25">
    <name type="scientific">Danionella cerebrum</name>
    <dbReference type="NCBI Taxonomy" id="2873325"/>
    <lineage>
        <taxon>Eukaryota</taxon>
        <taxon>Metazoa</taxon>
        <taxon>Chordata</taxon>
        <taxon>Craniata</taxon>
        <taxon>Vertebrata</taxon>
        <taxon>Euteleostomi</taxon>
        <taxon>Actinopterygii</taxon>
        <taxon>Neopterygii</taxon>
        <taxon>Teleostei</taxon>
        <taxon>Ostariophysi</taxon>
        <taxon>Cypriniformes</taxon>
        <taxon>Danionidae</taxon>
        <taxon>Danioninae</taxon>
        <taxon>Danionella</taxon>
    </lineage>
</organism>
<comment type="subcellular location">
    <subcellularLocation>
        <location evidence="1">Apical cell membrane</location>
        <topology evidence="1">Multi-pass membrane protein</topology>
    </subcellularLocation>
</comment>
<dbReference type="Pfam" id="PF02932">
    <property type="entry name" value="Neur_chan_memb"/>
    <property type="match status" value="1"/>
</dbReference>
<evidence type="ECO:0000256" key="21">
    <source>
        <dbReference type="SAM" id="MobiDB-lite"/>
    </source>
</evidence>
<evidence type="ECO:0000256" key="8">
    <source>
        <dbReference type="ARBA" id="ARBA00023136"/>
    </source>
</evidence>
<protein>
    <recommendedName>
        <fullName evidence="18">Gamma-aminobutyric acid receptor subunit pi</fullName>
    </recommendedName>
    <alternativeName>
        <fullName evidence="19">GABA(A) receptor subunit pi</fullName>
    </alternativeName>
</protein>
<keyword evidence="5" id="KW-0732">Signal</keyword>
<dbReference type="STRING" id="623744.A0A553QM60"/>
<dbReference type="InterPro" id="IPR038050">
    <property type="entry name" value="Neuro_actylchol_rec"/>
</dbReference>
<feature type="non-terminal residue" evidence="24">
    <location>
        <position position="1"/>
    </location>
</feature>
<feature type="domain" description="Neurotransmitter-gated ion-channel ligand-binding" evidence="22">
    <location>
        <begin position="74"/>
        <end position="273"/>
    </location>
</feature>
<proteinExistence type="inferred from homology"/>
<dbReference type="GO" id="GO:0034707">
    <property type="term" value="C:chloride channel complex"/>
    <property type="evidence" value="ECO:0007669"/>
    <property type="project" value="UniProtKB-KW"/>
</dbReference>
<dbReference type="NCBIfam" id="TIGR00860">
    <property type="entry name" value="LIC"/>
    <property type="match status" value="1"/>
</dbReference>
<dbReference type="EMBL" id="SRMA01025782">
    <property type="protein sequence ID" value="TRY91072.1"/>
    <property type="molecule type" value="Genomic_DNA"/>
</dbReference>
<dbReference type="SUPFAM" id="SSF63712">
    <property type="entry name" value="Nicotinic receptor ligand binding domain-like"/>
    <property type="match status" value="1"/>
</dbReference>
<dbReference type="PRINTS" id="PR00253">
    <property type="entry name" value="GABAARECEPTR"/>
</dbReference>
<dbReference type="InterPro" id="IPR006202">
    <property type="entry name" value="Neur_chan_lig-bd"/>
</dbReference>
<reference evidence="24 25" key="1">
    <citation type="journal article" date="2019" name="Sci. Data">
        <title>Hybrid genome assembly and annotation of Danionella translucida.</title>
        <authorList>
            <person name="Kadobianskyi M."/>
            <person name="Schulze L."/>
            <person name="Schuelke M."/>
            <person name="Judkewitz B."/>
        </authorList>
    </citation>
    <scope>NUCLEOTIDE SEQUENCE [LARGE SCALE GENOMIC DNA]</scope>
    <source>
        <strain evidence="24 25">Bolton</strain>
    </source>
</reference>
<dbReference type="Proteomes" id="UP000316079">
    <property type="component" value="Unassembled WGS sequence"/>
</dbReference>
<dbReference type="InterPro" id="IPR006201">
    <property type="entry name" value="Neur_channel"/>
</dbReference>
<evidence type="ECO:0000259" key="23">
    <source>
        <dbReference type="Pfam" id="PF02932"/>
    </source>
</evidence>
<evidence type="ECO:0000313" key="24">
    <source>
        <dbReference type="EMBL" id="TRY91072.1"/>
    </source>
</evidence>
<gene>
    <name evidence="24" type="ORF">DNTS_028525</name>
</gene>
<evidence type="ECO:0000256" key="19">
    <source>
        <dbReference type="ARBA" id="ARBA00079775"/>
    </source>
</evidence>
<keyword evidence="7 20" id="KW-0406">Ion transport</keyword>
<keyword evidence="8 20" id="KW-0472">Membrane</keyword>
<name>A0A553QM60_9TELE</name>
<dbReference type="OrthoDB" id="8890589at2759"/>
<accession>A0A553QM60</accession>
<keyword evidence="11" id="KW-0325">Glycoprotein</keyword>
<dbReference type="PRINTS" id="PR01724">
    <property type="entry name" value="GABAARPI"/>
</dbReference>
<keyword evidence="12" id="KW-0868">Chloride</keyword>
<dbReference type="Gene3D" id="1.20.58.390">
    <property type="entry name" value="Neurotransmitter-gated ion-channel transmembrane domain"/>
    <property type="match status" value="1"/>
</dbReference>
<dbReference type="InterPro" id="IPR006029">
    <property type="entry name" value="Neurotrans-gated_channel_TM"/>
</dbReference>
<evidence type="ECO:0000256" key="16">
    <source>
        <dbReference type="ARBA" id="ARBA00061437"/>
    </source>
</evidence>
<evidence type="ECO:0000256" key="9">
    <source>
        <dbReference type="ARBA" id="ARBA00023157"/>
    </source>
</evidence>
<feature type="transmembrane region" description="Helical" evidence="20">
    <location>
        <begin position="459"/>
        <end position="478"/>
    </location>
</feature>
<dbReference type="GO" id="GO:0022851">
    <property type="term" value="F:GABA-gated chloride ion channel activity"/>
    <property type="evidence" value="ECO:0007669"/>
    <property type="project" value="UniProtKB-ARBA"/>
</dbReference>
<dbReference type="FunFam" id="2.70.170.10:FF:000011">
    <property type="entry name" value="Gamma-aminobutyric acid receptor subunit pi isoform X1"/>
    <property type="match status" value="1"/>
</dbReference>
<feature type="region of interest" description="Disordered" evidence="21">
    <location>
        <begin position="401"/>
        <end position="422"/>
    </location>
</feature>
<dbReference type="CDD" id="cd19058">
    <property type="entry name" value="LGIC_TM_GABAAR_pi"/>
    <property type="match status" value="1"/>
</dbReference>
<dbReference type="SUPFAM" id="SSF90112">
    <property type="entry name" value="Neurotransmitter-gated ion-channel transmembrane pore"/>
    <property type="match status" value="1"/>
</dbReference>
<keyword evidence="10" id="KW-0869">Chloride channel</keyword>
<keyword evidence="9" id="KW-1015">Disulfide bond</keyword>
<evidence type="ECO:0000256" key="20">
    <source>
        <dbReference type="RuleBase" id="RU000687"/>
    </source>
</evidence>
<evidence type="ECO:0000256" key="1">
    <source>
        <dbReference type="ARBA" id="ARBA00004424"/>
    </source>
</evidence>
<dbReference type="CDD" id="cd19004">
    <property type="entry name" value="LGIC_ECD_GABAAR_pi"/>
    <property type="match status" value="1"/>
</dbReference>
<evidence type="ECO:0000256" key="14">
    <source>
        <dbReference type="ARBA" id="ARBA00024167"/>
    </source>
</evidence>
<dbReference type="GO" id="GO:0004890">
    <property type="term" value="F:GABA-A receptor activity"/>
    <property type="evidence" value="ECO:0007669"/>
    <property type="project" value="InterPro"/>
</dbReference>
<evidence type="ECO:0000256" key="4">
    <source>
        <dbReference type="ARBA" id="ARBA00022692"/>
    </source>
</evidence>
<comment type="catalytic activity">
    <reaction evidence="14">
        <text>chloride(in) = chloride(out)</text>
        <dbReference type="Rhea" id="RHEA:29823"/>
        <dbReference type="ChEBI" id="CHEBI:17996"/>
    </reaction>
</comment>
<feature type="transmembrane region" description="Helical" evidence="20">
    <location>
        <begin position="304"/>
        <end position="328"/>
    </location>
</feature>
<dbReference type="PANTHER" id="PTHR18945">
    <property type="entry name" value="NEUROTRANSMITTER GATED ION CHANNEL"/>
    <property type="match status" value="1"/>
</dbReference>
<dbReference type="InterPro" id="IPR018000">
    <property type="entry name" value="Neurotransmitter_ion_chnl_CS"/>
</dbReference>
<evidence type="ECO:0000256" key="18">
    <source>
        <dbReference type="ARBA" id="ARBA00070417"/>
    </source>
</evidence>
<evidence type="ECO:0000256" key="3">
    <source>
        <dbReference type="ARBA" id="ARBA00022475"/>
    </source>
</evidence>
<comment type="caution">
    <text evidence="24">The sequence shown here is derived from an EMBL/GenBank/DDBJ whole genome shotgun (WGS) entry which is preliminary data.</text>
</comment>
<dbReference type="InterPro" id="IPR006028">
    <property type="entry name" value="GABAA/Glycine_rcpt"/>
</dbReference>
<dbReference type="Pfam" id="PF02931">
    <property type="entry name" value="Neur_chan_LBD"/>
    <property type="match status" value="1"/>
</dbReference>
<keyword evidence="25" id="KW-1185">Reference proteome</keyword>
<dbReference type="InterPro" id="IPR036719">
    <property type="entry name" value="Neuro-gated_channel_TM_sf"/>
</dbReference>
<evidence type="ECO:0000256" key="11">
    <source>
        <dbReference type="ARBA" id="ARBA00023180"/>
    </source>
</evidence>
<dbReference type="Gene3D" id="2.70.170.10">
    <property type="entry name" value="Neurotransmitter-gated ion-channel ligand-binding domain"/>
    <property type="match status" value="1"/>
</dbReference>
<dbReference type="AlphaFoldDB" id="A0A553QM60"/>
<dbReference type="PRINTS" id="PR00252">
    <property type="entry name" value="NRIONCHANNEL"/>
</dbReference>
<evidence type="ECO:0000256" key="5">
    <source>
        <dbReference type="ARBA" id="ARBA00022729"/>
    </source>
</evidence>
<evidence type="ECO:0000256" key="15">
    <source>
        <dbReference type="ARBA" id="ARBA00059554"/>
    </source>
</evidence>
<keyword evidence="13 20" id="KW-0407">Ion channel</keyword>
<dbReference type="InterPro" id="IPR047032">
    <property type="entry name" value="GABAAR_pi_TM"/>
</dbReference>
<evidence type="ECO:0000256" key="7">
    <source>
        <dbReference type="ARBA" id="ARBA00023065"/>
    </source>
</evidence>
<keyword evidence="2 20" id="KW-0813">Transport</keyword>
<evidence type="ECO:0000256" key="13">
    <source>
        <dbReference type="ARBA" id="ARBA00023303"/>
    </source>
</evidence>
<comment type="function">
    <text evidence="15">Pi subunit of the heteropentameric ligand-gated chloride channel gated by gamma-aminobutyric acid (GABA). GABA-gated chloride channels, also named GABA(A) receptors (GABAAR), consist of five subunits arranged around a central pore and contain GABA active binding site(s) located at the alpha and beta subunit interfaces. When activated by GABA, GABAARs selectively allow the flow of chloride anions across the cell membrane down their electrochemical gradient. Pi-containing GABAARs are mostly located in peripheral tissues. In the uterus, pi subunits modulate uterus contraction by altering the sensitivity of GABAARs to pregnanolone. In the lungs, pi-containing GABAARs contribute to pulmonary fluid transport via luminal secretion of chloride.</text>
</comment>
<evidence type="ECO:0000256" key="17">
    <source>
        <dbReference type="ARBA" id="ARBA00064898"/>
    </source>
</evidence>
<keyword evidence="6 20" id="KW-1133">Transmembrane helix</keyword>
<comment type="subunit">
    <text evidence="17">Heteropentamer, formed by a combination of alpha (GABRA1-6), beta (GABRB1-3), gamma (GABRG1-3), delta (GABRD), epsilon (GABRE), rho (GABRR1-3), pi (GABRP) and theta (GABRQ) chains, each subunit exhibiting distinct physiological and pharmacological properties.</text>
</comment>
<evidence type="ECO:0000256" key="6">
    <source>
        <dbReference type="ARBA" id="ARBA00022989"/>
    </source>
</evidence>
<evidence type="ECO:0000313" key="25">
    <source>
        <dbReference type="Proteomes" id="UP000316079"/>
    </source>
</evidence>
<evidence type="ECO:0000256" key="2">
    <source>
        <dbReference type="ARBA" id="ARBA00022448"/>
    </source>
</evidence>
<feature type="domain" description="Neurotransmitter-gated ion-channel transmembrane" evidence="23">
    <location>
        <begin position="281"/>
        <end position="430"/>
    </location>
</feature>
<feature type="transmembrane region" description="Helical" evidence="20">
    <location>
        <begin position="274"/>
        <end position="298"/>
    </location>
</feature>
<sequence>FQRRGNRSESRLSSRTTKWLGPTIFTASLDDQTPPAQAAMRLCCPLGSLLLLFFISRIMDGSVANSEEILPPTIQKLMKGYNKYLRPFFGNGPVTVGMSLDIASIDTISEINMDYTATIFLRQRWTDERLCFDGNKSLSLDGRLVELLWVPDTFIVDSKRSFLHDITVENRLIRIFPNGTVLYALRITTTVACSMDLTKYPMDRQTCMLQLERGYNVKDVVFYWTRGNQSVSGLDHLQLAQYTLEDHYTSESEAVYETGNYPKLIFHFKLKRSILYFILETYVPSSALVVLSWVSFWISQSSVPARICIGVTTVLTMTTLMMGARTSLPNANCFIKAIDVYLGICFSFIFGALIEYAVAHFCTLHQPNAAHAYMEREEEMNGIVSSLDCHALRARKREEMLSRVGSTSQPSPSQSKEDVSSSHTQTNCSKCLARARRVARCLNCCKVENPHYIDNYSRLTFPLSFVIINLFYWTYYLYF</sequence>
<dbReference type="InterPro" id="IPR036734">
    <property type="entry name" value="Neur_chan_lig-bd_sf"/>
</dbReference>
<keyword evidence="4 20" id="KW-0812">Transmembrane</keyword>
<evidence type="ECO:0000256" key="10">
    <source>
        <dbReference type="ARBA" id="ARBA00023173"/>
    </source>
</evidence>
<evidence type="ECO:0000259" key="22">
    <source>
        <dbReference type="Pfam" id="PF02931"/>
    </source>
</evidence>
<dbReference type="InterPro" id="IPR008100">
    <property type="entry name" value="GABAAp_rcpt"/>
</dbReference>
<comment type="similarity">
    <text evidence="16">Belongs to the ligand-gated ion channel (TC 1.A.9) family. Gamma-aminobutyric acid receptor (TC 1.A.9.5) subfamily. GABRP sub-subfamily.</text>
</comment>
<dbReference type="PROSITE" id="PS00236">
    <property type="entry name" value="NEUROTR_ION_CHANNEL"/>
    <property type="match status" value="1"/>
</dbReference>
<dbReference type="GO" id="GO:0016324">
    <property type="term" value="C:apical plasma membrane"/>
    <property type="evidence" value="ECO:0007669"/>
    <property type="project" value="UniProtKB-SubCell"/>
</dbReference>
<keyword evidence="3" id="KW-1003">Cell membrane</keyword>
<feature type="compositionally biased region" description="Polar residues" evidence="21">
    <location>
        <begin position="404"/>
        <end position="414"/>
    </location>
</feature>
<feature type="transmembrane region" description="Helical" evidence="20">
    <location>
        <begin position="340"/>
        <end position="359"/>
    </location>
</feature>
<evidence type="ECO:0000256" key="12">
    <source>
        <dbReference type="ARBA" id="ARBA00023214"/>
    </source>
</evidence>